<evidence type="ECO:0000256" key="9">
    <source>
        <dbReference type="ARBA" id="ARBA00022701"/>
    </source>
</evidence>
<gene>
    <name evidence="18" type="ORF">B0T25DRAFT_182856</name>
</gene>
<evidence type="ECO:0000256" key="17">
    <source>
        <dbReference type="SAM" id="MobiDB-lite"/>
    </source>
</evidence>
<dbReference type="Pfam" id="PF08655">
    <property type="entry name" value="DASH_Ask1"/>
    <property type="match status" value="1"/>
</dbReference>
<keyword evidence="19" id="KW-1185">Reference proteome</keyword>
<evidence type="ECO:0000256" key="2">
    <source>
        <dbReference type="ARBA" id="ARBA00004186"/>
    </source>
</evidence>
<organism evidence="18 19">
    <name type="scientific">Lasiosphaeria hispida</name>
    <dbReference type="NCBI Taxonomy" id="260671"/>
    <lineage>
        <taxon>Eukaryota</taxon>
        <taxon>Fungi</taxon>
        <taxon>Dikarya</taxon>
        <taxon>Ascomycota</taxon>
        <taxon>Pezizomycotina</taxon>
        <taxon>Sordariomycetes</taxon>
        <taxon>Sordariomycetidae</taxon>
        <taxon>Sordariales</taxon>
        <taxon>Lasiosphaeriaceae</taxon>
        <taxon>Lasiosphaeria</taxon>
    </lineage>
</organism>
<evidence type="ECO:0000256" key="4">
    <source>
        <dbReference type="ARBA" id="ARBA00010731"/>
    </source>
</evidence>
<feature type="compositionally biased region" description="Polar residues" evidence="17">
    <location>
        <begin position="90"/>
        <end position="104"/>
    </location>
</feature>
<evidence type="ECO:0000256" key="12">
    <source>
        <dbReference type="ARBA" id="ARBA00022838"/>
    </source>
</evidence>
<protein>
    <recommendedName>
        <fullName evidence="5">DASH complex subunit ASK1</fullName>
    </recommendedName>
</protein>
<feature type="compositionally biased region" description="Basic and acidic residues" evidence="17">
    <location>
        <begin position="294"/>
        <end position="310"/>
    </location>
</feature>
<keyword evidence="9" id="KW-0493">Microtubule</keyword>
<keyword evidence="15" id="KW-0131">Cell cycle</keyword>
<evidence type="ECO:0000256" key="3">
    <source>
        <dbReference type="ARBA" id="ARBA00004629"/>
    </source>
</evidence>
<name>A0AAJ0HH61_9PEZI</name>
<dbReference type="PANTHER" id="PTHR28200">
    <property type="entry name" value="DASH COMPLEX SUBUNIT ASK1"/>
    <property type="match status" value="1"/>
</dbReference>
<feature type="compositionally biased region" description="Basic and acidic residues" evidence="17">
    <location>
        <begin position="105"/>
        <end position="122"/>
    </location>
</feature>
<comment type="similarity">
    <text evidence="4">Belongs to the DASH complex ASK1 family.</text>
</comment>
<keyword evidence="10" id="KW-0498">Mitosis</keyword>
<dbReference type="GO" id="GO:0044732">
    <property type="term" value="C:mitotic spindle pole body"/>
    <property type="evidence" value="ECO:0007669"/>
    <property type="project" value="TreeGrafter"/>
</dbReference>
<dbReference type="GO" id="GO:0005874">
    <property type="term" value="C:microtubule"/>
    <property type="evidence" value="ECO:0007669"/>
    <property type="project" value="UniProtKB-KW"/>
</dbReference>
<keyword evidence="7" id="KW-0963">Cytoplasm</keyword>
<keyword evidence="13" id="KW-0206">Cytoskeleton</keyword>
<evidence type="ECO:0000256" key="6">
    <source>
        <dbReference type="ARBA" id="ARBA00022454"/>
    </source>
</evidence>
<dbReference type="GO" id="GO:0008608">
    <property type="term" value="P:attachment of spindle microtubules to kinetochore"/>
    <property type="evidence" value="ECO:0007669"/>
    <property type="project" value="InterPro"/>
</dbReference>
<accession>A0AAJ0HH61</accession>
<dbReference type="Proteomes" id="UP001275084">
    <property type="component" value="Unassembled WGS sequence"/>
</dbReference>
<keyword evidence="12" id="KW-0995">Kinetochore</keyword>
<evidence type="ECO:0000313" key="19">
    <source>
        <dbReference type="Proteomes" id="UP001275084"/>
    </source>
</evidence>
<feature type="compositionally biased region" description="Acidic residues" evidence="17">
    <location>
        <begin position="208"/>
        <end position="217"/>
    </location>
</feature>
<feature type="region of interest" description="Disordered" evidence="17">
    <location>
        <begin position="192"/>
        <end position="258"/>
    </location>
</feature>
<evidence type="ECO:0000256" key="5">
    <source>
        <dbReference type="ARBA" id="ARBA00014520"/>
    </source>
</evidence>
<comment type="caution">
    <text evidence="18">The sequence shown here is derived from an EMBL/GenBank/DDBJ whole genome shotgun (WGS) entry which is preliminary data.</text>
</comment>
<reference evidence="18" key="1">
    <citation type="journal article" date="2023" name="Mol. Phylogenet. Evol.">
        <title>Genome-scale phylogeny and comparative genomics of the fungal order Sordariales.</title>
        <authorList>
            <person name="Hensen N."/>
            <person name="Bonometti L."/>
            <person name="Westerberg I."/>
            <person name="Brannstrom I.O."/>
            <person name="Guillou S."/>
            <person name="Cros-Aarteil S."/>
            <person name="Calhoun S."/>
            <person name="Haridas S."/>
            <person name="Kuo A."/>
            <person name="Mondo S."/>
            <person name="Pangilinan J."/>
            <person name="Riley R."/>
            <person name="LaButti K."/>
            <person name="Andreopoulos B."/>
            <person name="Lipzen A."/>
            <person name="Chen C."/>
            <person name="Yan M."/>
            <person name="Daum C."/>
            <person name="Ng V."/>
            <person name="Clum A."/>
            <person name="Steindorff A."/>
            <person name="Ohm R.A."/>
            <person name="Martin F."/>
            <person name="Silar P."/>
            <person name="Natvig D.O."/>
            <person name="Lalanne C."/>
            <person name="Gautier V."/>
            <person name="Ament-Velasquez S.L."/>
            <person name="Kruys A."/>
            <person name="Hutchinson M.I."/>
            <person name="Powell A.J."/>
            <person name="Barry K."/>
            <person name="Miller A.N."/>
            <person name="Grigoriev I.V."/>
            <person name="Debuchy R."/>
            <person name="Gladieux P."/>
            <person name="Hiltunen Thoren M."/>
            <person name="Johannesson H."/>
        </authorList>
    </citation>
    <scope>NUCLEOTIDE SEQUENCE</scope>
    <source>
        <strain evidence="18">CBS 955.72</strain>
    </source>
</reference>
<feature type="region of interest" description="Disordered" evidence="17">
    <location>
        <begin position="294"/>
        <end position="321"/>
    </location>
</feature>
<keyword evidence="8" id="KW-0132">Cell division</keyword>
<keyword evidence="16" id="KW-0137">Centromere</keyword>
<reference evidence="18" key="2">
    <citation type="submission" date="2023-06" db="EMBL/GenBank/DDBJ databases">
        <authorList>
            <consortium name="Lawrence Berkeley National Laboratory"/>
            <person name="Haridas S."/>
            <person name="Hensen N."/>
            <person name="Bonometti L."/>
            <person name="Westerberg I."/>
            <person name="Brannstrom I.O."/>
            <person name="Guillou S."/>
            <person name="Cros-Aarteil S."/>
            <person name="Calhoun S."/>
            <person name="Kuo A."/>
            <person name="Mondo S."/>
            <person name="Pangilinan J."/>
            <person name="Riley R."/>
            <person name="Labutti K."/>
            <person name="Andreopoulos B."/>
            <person name="Lipzen A."/>
            <person name="Chen C."/>
            <person name="Yanf M."/>
            <person name="Daum C."/>
            <person name="Ng V."/>
            <person name="Clum A."/>
            <person name="Steindorff A."/>
            <person name="Ohm R."/>
            <person name="Martin F."/>
            <person name="Silar P."/>
            <person name="Natvig D."/>
            <person name="Lalanne C."/>
            <person name="Gautier V."/>
            <person name="Ament-Velasquez S.L."/>
            <person name="Kruys A."/>
            <person name="Hutchinson M.I."/>
            <person name="Powell A.J."/>
            <person name="Barry K."/>
            <person name="Miller A.N."/>
            <person name="Grigoriev I.V."/>
            <person name="Debuchy R."/>
            <person name="Gladieux P."/>
            <person name="Thoren M.H."/>
            <person name="Johannesson H."/>
        </authorList>
    </citation>
    <scope>NUCLEOTIDE SEQUENCE</scope>
    <source>
        <strain evidence="18">CBS 955.72</strain>
    </source>
</reference>
<feature type="region of interest" description="Disordered" evidence="17">
    <location>
        <begin position="437"/>
        <end position="460"/>
    </location>
</feature>
<evidence type="ECO:0000256" key="14">
    <source>
        <dbReference type="ARBA" id="ARBA00023242"/>
    </source>
</evidence>
<evidence type="ECO:0000256" key="10">
    <source>
        <dbReference type="ARBA" id="ARBA00022776"/>
    </source>
</evidence>
<dbReference type="GO" id="GO:0051301">
    <property type="term" value="P:cell division"/>
    <property type="evidence" value="ECO:0007669"/>
    <property type="project" value="UniProtKB-KW"/>
</dbReference>
<comment type="subcellular location">
    <subcellularLocation>
        <location evidence="3">Chromosome</location>
        <location evidence="3">Centromere</location>
        <location evidence="3">Kinetochore</location>
    </subcellularLocation>
    <subcellularLocation>
        <location evidence="2">Cytoplasm</location>
        <location evidence="2">Cytoskeleton</location>
        <location evidence="2">Spindle</location>
    </subcellularLocation>
    <subcellularLocation>
        <location evidence="1">Nucleus</location>
    </subcellularLocation>
</comment>
<evidence type="ECO:0000256" key="16">
    <source>
        <dbReference type="ARBA" id="ARBA00023328"/>
    </source>
</evidence>
<feature type="region of interest" description="Disordered" evidence="17">
    <location>
        <begin position="89"/>
        <end position="178"/>
    </location>
</feature>
<keyword evidence="11" id="KW-0159">Chromosome partition</keyword>
<feature type="region of interest" description="Disordered" evidence="17">
    <location>
        <begin position="352"/>
        <end position="378"/>
    </location>
</feature>
<dbReference type="PANTHER" id="PTHR28200:SF1">
    <property type="entry name" value="DASH COMPLEX SUBUNIT ASK1"/>
    <property type="match status" value="1"/>
</dbReference>
<keyword evidence="6" id="KW-0158">Chromosome</keyword>
<keyword evidence="14" id="KW-0539">Nucleus</keyword>
<evidence type="ECO:0000256" key="7">
    <source>
        <dbReference type="ARBA" id="ARBA00022490"/>
    </source>
</evidence>
<dbReference type="AlphaFoldDB" id="A0AAJ0HH61"/>
<dbReference type="GO" id="GO:0042729">
    <property type="term" value="C:DASH complex"/>
    <property type="evidence" value="ECO:0007669"/>
    <property type="project" value="InterPro"/>
</dbReference>
<dbReference type="GO" id="GO:0072686">
    <property type="term" value="C:mitotic spindle"/>
    <property type="evidence" value="ECO:0007669"/>
    <property type="project" value="InterPro"/>
</dbReference>
<evidence type="ECO:0000256" key="15">
    <source>
        <dbReference type="ARBA" id="ARBA00023306"/>
    </source>
</evidence>
<proteinExistence type="inferred from homology"/>
<dbReference type="InterPro" id="IPR013964">
    <property type="entry name" value="DASH_Ask1"/>
</dbReference>
<evidence type="ECO:0000256" key="8">
    <source>
        <dbReference type="ARBA" id="ARBA00022618"/>
    </source>
</evidence>
<evidence type="ECO:0000256" key="13">
    <source>
        <dbReference type="ARBA" id="ARBA00023212"/>
    </source>
</evidence>
<evidence type="ECO:0000313" key="18">
    <source>
        <dbReference type="EMBL" id="KAK3352339.1"/>
    </source>
</evidence>
<evidence type="ECO:0000256" key="11">
    <source>
        <dbReference type="ARBA" id="ARBA00022829"/>
    </source>
</evidence>
<evidence type="ECO:0000256" key="1">
    <source>
        <dbReference type="ARBA" id="ARBA00004123"/>
    </source>
</evidence>
<sequence>MSRPSSAAPRNLTLTEELERLEQSITLTLQEIDSNFSRAHRIVTTSILPLVEQYGEHSRAVWDASKFWKQFFEASANVSLSGYEELANGGDSTALTGEETTVQDETTHDYTPRPRSAGHDDGATIAGDESSAFQQHSHNHTGGHDESALGDGDGDLTGSTPRPPATKSMSMRPQFAGLDSPYEALKKRELRYGGGTNNTTSSRPANPADDDDEEDTELLFQQHTARLPDMSMTPRSSAQAHGHDYEDDDTQFGQRQNNKGPLLHRMLDKNYRVMATPLKGGTGVSPIKWKVTEKPPVQDDAGKGKDREKVPIWQDSPMSSPEMAVPQLRSAAFMSPVRAAYRGRIGAAAKAPRTPGLSVQTPATGRKTRDVYGSVQGGGKGYTEEITWESDSDEGFGGMSPPKTIQFALPPSKLLQTPAREASKRIVDNILLTAGAEPEGSSEYSPTMVKMNPDILDDTF</sequence>
<dbReference type="EMBL" id="JAUIQD010000004">
    <property type="protein sequence ID" value="KAK3352339.1"/>
    <property type="molecule type" value="Genomic_DNA"/>
</dbReference>